<name>A0ABV7JK42_9SPHI</name>
<keyword evidence="4" id="KW-1185">Reference proteome</keyword>
<protein>
    <submittedName>
        <fullName evidence="3">Endonuclease/exonuclease/phosphatase family protein</fullName>
    </submittedName>
</protein>
<comment type="caution">
    <text evidence="3">The sequence shown here is derived from an EMBL/GenBank/DDBJ whole genome shotgun (WGS) entry which is preliminary data.</text>
</comment>
<dbReference type="EMBL" id="JBHRTA010000016">
    <property type="protein sequence ID" value="MFC3197203.1"/>
    <property type="molecule type" value="Genomic_DNA"/>
</dbReference>
<accession>A0ABV7JK42</accession>
<feature type="transmembrane region" description="Helical" evidence="1">
    <location>
        <begin position="12"/>
        <end position="35"/>
    </location>
</feature>
<keyword evidence="3" id="KW-0255">Endonuclease</keyword>
<evidence type="ECO:0000313" key="3">
    <source>
        <dbReference type="EMBL" id="MFC3197203.1"/>
    </source>
</evidence>
<evidence type="ECO:0000259" key="2">
    <source>
        <dbReference type="Pfam" id="PF03372"/>
    </source>
</evidence>
<evidence type="ECO:0000256" key="1">
    <source>
        <dbReference type="SAM" id="Phobius"/>
    </source>
</evidence>
<dbReference type="InterPro" id="IPR051916">
    <property type="entry name" value="GPI-anchor_lipid_remodeler"/>
</dbReference>
<dbReference type="InterPro" id="IPR005135">
    <property type="entry name" value="Endo/exonuclease/phosphatase"/>
</dbReference>
<dbReference type="Proteomes" id="UP001595526">
    <property type="component" value="Unassembled WGS sequence"/>
</dbReference>
<keyword evidence="3" id="KW-0378">Hydrolase</keyword>
<gene>
    <name evidence="3" type="ORF">ACFOET_06235</name>
</gene>
<organism evidence="3 4">
    <name type="scientific">Parapedobacter deserti</name>
    <dbReference type="NCBI Taxonomy" id="1912957"/>
    <lineage>
        <taxon>Bacteria</taxon>
        <taxon>Pseudomonadati</taxon>
        <taxon>Bacteroidota</taxon>
        <taxon>Sphingobacteriia</taxon>
        <taxon>Sphingobacteriales</taxon>
        <taxon>Sphingobacteriaceae</taxon>
        <taxon>Parapedobacter</taxon>
    </lineage>
</organism>
<dbReference type="PANTHER" id="PTHR14859">
    <property type="entry name" value="CALCOFLUOR WHITE HYPERSENSITIVE PROTEIN PRECURSOR"/>
    <property type="match status" value="1"/>
</dbReference>
<reference evidence="4" key="1">
    <citation type="journal article" date="2019" name="Int. J. Syst. Evol. Microbiol.">
        <title>The Global Catalogue of Microorganisms (GCM) 10K type strain sequencing project: providing services to taxonomists for standard genome sequencing and annotation.</title>
        <authorList>
            <consortium name="The Broad Institute Genomics Platform"/>
            <consortium name="The Broad Institute Genome Sequencing Center for Infectious Disease"/>
            <person name="Wu L."/>
            <person name="Ma J."/>
        </authorList>
    </citation>
    <scope>NUCLEOTIDE SEQUENCE [LARGE SCALE GENOMIC DNA]</scope>
    <source>
        <strain evidence="4">KCTC 52416</strain>
    </source>
</reference>
<dbReference type="CDD" id="cd09084">
    <property type="entry name" value="EEP-2"/>
    <property type="match status" value="1"/>
</dbReference>
<feature type="transmembrane region" description="Helical" evidence="1">
    <location>
        <begin position="72"/>
        <end position="89"/>
    </location>
</feature>
<keyword evidence="1" id="KW-0812">Transmembrane</keyword>
<feature type="domain" description="Endonuclease/exonuclease/phosphatase" evidence="2">
    <location>
        <begin position="115"/>
        <end position="365"/>
    </location>
</feature>
<keyword evidence="3" id="KW-0540">Nuclease</keyword>
<dbReference type="Gene3D" id="3.60.10.10">
    <property type="entry name" value="Endonuclease/exonuclease/phosphatase"/>
    <property type="match status" value="1"/>
</dbReference>
<keyword evidence="1" id="KW-0472">Membrane</keyword>
<dbReference type="RefSeq" id="WP_379020665.1">
    <property type="nucleotide sequence ID" value="NZ_JBHRTA010000016.1"/>
</dbReference>
<dbReference type="PANTHER" id="PTHR14859:SF15">
    <property type="entry name" value="ENDONUCLEASE_EXONUCLEASE_PHOSPHATASE DOMAIN-CONTAINING PROTEIN"/>
    <property type="match status" value="1"/>
</dbReference>
<proteinExistence type="predicted"/>
<evidence type="ECO:0000313" key="4">
    <source>
        <dbReference type="Proteomes" id="UP001595526"/>
    </source>
</evidence>
<sequence length="374" mass="42659">MVGRSRRKNQLGVFGKAMLLVNLLAVAAMLLSYLAPVINPYTFWPVAFFGIAYLPLLIVNLFFIVYWAVRKWRYAGISLLVILLGWGTLNKHIGFNAKVPASVVDSPDTAHIRLLTYNVHFFRPFEQENTELTILEEAMELMDSVSPDVICVQEYYTRQKGRYRMAKEFERKIGTYHHYFFPAAENDYEAYGMAIFSRYPIVASGHLPAHEFGVNRVIYADLDKGGQIFRVYNVHLRSFGFQKEDYDFIKSPSKTIERDAASTRRIGSRLKHAFGARGAQAEALRAHSSACKTPYIIAGDFNDTPLSYAVNQVSSGLQNAFSQKGRGWGVTYNGDFPNFQIDYILASPEFEVLHYQIVKEKLSDHYPVWADLRL</sequence>
<dbReference type="InterPro" id="IPR036691">
    <property type="entry name" value="Endo/exonu/phosph_ase_sf"/>
</dbReference>
<dbReference type="Pfam" id="PF03372">
    <property type="entry name" value="Exo_endo_phos"/>
    <property type="match status" value="1"/>
</dbReference>
<dbReference type="GO" id="GO:0004519">
    <property type="term" value="F:endonuclease activity"/>
    <property type="evidence" value="ECO:0007669"/>
    <property type="project" value="UniProtKB-KW"/>
</dbReference>
<feature type="transmembrane region" description="Helical" evidence="1">
    <location>
        <begin position="41"/>
        <end position="65"/>
    </location>
</feature>
<keyword evidence="1" id="KW-1133">Transmembrane helix</keyword>
<dbReference type="SUPFAM" id="SSF56219">
    <property type="entry name" value="DNase I-like"/>
    <property type="match status" value="1"/>
</dbReference>